<comment type="caution">
    <text evidence="3">The sequence shown here is derived from an EMBL/GenBank/DDBJ whole genome shotgun (WGS) entry which is preliminary data.</text>
</comment>
<dbReference type="InterPro" id="IPR032389">
    <property type="entry name" value="GspB_C"/>
</dbReference>
<feature type="compositionally biased region" description="Low complexity" evidence="1">
    <location>
        <begin position="142"/>
        <end position="158"/>
    </location>
</feature>
<protein>
    <recommendedName>
        <fullName evidence="2">Type II secretion system protein GspB C-terminal domain-containing protein</fullName>
    </recommendedName>
</protein>
<dbReference type="RefSeq" id="WP_231012828.1">
    <property type="nucleotide sequence ID" value="NZ_BAAAEW010000016.1"/>
</dbReference>
<evidence type="ECO:0000313" key="4">
    <source>
        <dbReference type="Proteomes" id="UP001500279"/>
    </source>
</evidence>
<evidence type="ECO:0000259" key="2">
    <source>
        <dbReference type="Pfam" id="PF16537"/>
    </source>
</evidence>
<gene>
    <name evidence="3" type="ORF">GCM10009107_27080</name>
</gene>
<proteinExistence type="predicted"/>
<evidence type="ECO:0000256" key="1">
    <source>
        <dbReference type="SAM" id="MobiDB-lite"/>
    </source>
</evidence>
<keyword evidence="4" id="KW-1185">Reference proteome</keyword>
<dbReference type="Proteomes" id="UP001500279">
    <property type="component" value="Unassembled WGS sequence"/>
</dbReference>
<accession>A0ABN1K2B0</accession>
<dbReference type="EMBL" id="BAAAEW010000016">
    <property type="protein sequence ID" value="GAA0752866.1"/>
    <property type="molecule type" value="Genomic_DNA"/>
</dbReference>
<reference evidence="3 4" key="1">
    <citation type="journal article" date="2019" name="Int. J. Syst. Evol. Microbiol.">
        <title>The Global Catalogue of Microorganisms (GCM) 10K type strain sequencing project: providing services to taxonomists for standard genome sequencing and annotation.</title>
        <authorList>
            <consortium name="The Broad Institute Genomics Platform"/>
            <consortium name="The Broad Institute Genome Sequencing Center for Infectious Disease"/>
            <person name="Wu L."/>
            <person name="Ma J."/>
        </authorList>
    </citation>
    <scope>NUCLEOTIDE SEQUENCE [LARGE SCALE GENOMIC DNA]</scope>
    <source>
        <strain evidence="3 4">JCM 15503</strain>
    </source>
</reference>
<dbReference type="Pfam" id="PF16537">
    <property type="entry name" value="T2SSB"/>
    <property type="match status" value="1"/>
</dbReference>
<name>A0ABN1K2B0_9BURK</name>
<feature type="region of interest" description="Disordered" evidence="1">
    <location>
        <begin position="142"/>
        <end position="170"/>
    </location>
</feature>
<feature type="domain" description="Type II secretion system protein GspB C-terminal" evidence="2">
    <location>
        <begin position="187"/>
        <end position="245"/>
    </location>
</feature>
<organism evidence="3 4">
    <name type="scientific">Ideonella azotifigens</name>
    <dbReference type="NCBI Taxonomy" id="513160"/>
    <lineage>
        <taxon>Bacteria</taxon>
        <taxon>Pseudomonadati</taxon>
        <taxon>Pseudomonadota</taxon>
        <taxon>Betaproteobacteria</taxon>
        <taxon>Burkholderiales</taxon>
        <taxon>Sphaerotilaceae</taxon>
        <taxon>Ideonella</taxon>
    </lineage>
</organism>
<sequence length="246" mass="25596">MSYILDALRRAEADRERERGQVPGLHTQPLPGSEPVPAMSSRRWLPWAGGGLLLLAGVGAGSWWTQREPAAPVSAPAPAPQVAAPVEAPVISAAPVPVPAPTAPPAAQPVVSVPAPAASSIYLPTPAPAPVVTPVPVKPRTATVPEAPQAPSPALTAAPPAPAPQPAAADTRVPLVSELPESLRRELPKLAISGSVYSDDPASRFLIVNGEVLHEGAKLGAELVLEQIRPHELVLRFKGQRYRQPV</sequence>
<feature type="region of interest" description="Disordered" evidence="1">
    <location>
        <begin position="12"/>
        <end position="37"/>
    </location>
</feature>
<evidence type="ECO:0000313" key="3">
    <source>
        <dbReference type="EMBL" id="GAA0752866.1"/>
    </source>
</evidence>